<evidence type="ECO:0000313" key="1">
    <source>
        <dbReference type="EMBL" id="VDM49056.1"/>
    </source>
</evidence>
<accession>A0A183VAG5</accession>
<name>A0A183VAG5_TOXCA</name>
<protein>
    <submittedName>
        <fullName evidence="3">STAS domain-containing protein</fullName>
    </submittedName>
</protein>
<evidence type="ECO:0000313" key="3">
    <source>
        <dbReference type="WBParaSite" id="TCNE_0001773601-mRNA-1"/>
    </source>
</evidence>
<dbReference type="Proteomes" id="UP000050794">
    <property type="component" value="Unassembled WGS sequence"/>
</dbReference>
<dbReference type="AlphaFoldDB" id="A0A183VAG5"/>
<reference evidence="3" key="1">
    <citation type="submission" date="2016-06" db="UniProtKB">
        <authorList>
            <consortium name="WormBaseParasite"/>
        </authorList>
    </citation>
    <scope>IDENTIFICATION</scope>
</reference>
<dbReference type="EMBL" id="UYWY01024737">
    <property type="protein sequence ID" value="VDM49056.1"/>
    <property type="molecule type" value="Genomic_DNA"/>
</dbReference>
<reference evidence="1 2" key="2">
    <citation type="submission" date="2018-11" db="EMBL/GenBank/DDBJ databases">
        <authorList>
            <consortium name="Pathogen Informatics"/>
        </authorList>
    </citation>
    <scope>NUCLEOTIDE SEQUENCE [LARGE SCALE GENOMIC DNA]</scope>
</reference>
<dbReference type="WBParaSite" id="TCNE_0001773601-mRNA-1">
    <property type="protein sequence ID" value="TCNE_0001773601-mRNA-1"/>
    <property type="gene ID" value="TCNE_0001773601"/>
</dbReference>
<sequence length="132" mass="14800">MGDANEFSMTPQFLRVSSPEGRKMFFEILDDPKLSKSKLEEEIYAWAAGQGGKVLVSFSCFRLISLASFLGLSSKIRRGKQAYITLVNLNPIGNLLTQTDAAHLLSTVTLRYISLLLHDDIDIRKYFGILNI</sequence>
<keyword evidence="2" id="KW-1185">Reference proteome</keyword>
<evidence type="ECO:0000313" key="2">
    <source>
        <dbReference type="Proteomes" id="UP000050794"/>
    </source>
</evidence>
<gene>
    <name evidence="1" type="ORF">TCNE_LOCUS17735</name>
</gene>
<proteinExistence type="predicted"/>
<organism evidence="2 3">
    <name type="scientific">Toxocara canis</name>
    <name type="common">Canine roundworm</name>
    <dbReference type="NCBI Taxonomy" id="6265"/>
    <lineage>
        <taxon>Eukaryota</taxon>
        <taxon>Metazoa</taxon>
        <taxon>Ecdysozoa</taxon>
        <taxon>Nematoda</taxon>
        <taxon>Chromadorea</taxon>
        <taxon>Rhabditida</taxon>
        <taxon>Spirurina</taxon>
        <taxon>Ascaridomorpha</taxon>
        <taxon>Ascaridoidea</taxon>
        <taxon>Toxocaridae</taxon>
        <taxon>Toxocara</taxon>
    </lineage>
</organism>